<reference evidence="1" key="2">
    <citation type="journal article" date="2015" name="Fish Shellfish Immunol.">
        <title>Early steps in the European eel (Anguilla anguilla)-Vibrio vulnificus interaction in the gills: Role of the RtxA13 toxin.</title>
        <authorList>
            <person name="Callol A."/>
            <person name="Pajuelo D."/>
            <person name="Ebbesson L."/>
            <person name="Teles M."/>
            <person name="MacKenzie S."/>
            <person name="Amaro C."/>
        </authorList>
    </citation>
    <scope>NUCLEOTIDE SEQUENCE</scope>
</reference>
<sequence>MLPNSRHKTILEDPTHGVSPTLAISQKLTGVSAINYSPQAESSGTLWPLQSIPNQTS</sequence>
<dbReference type="AlphaFoldDB" id="A0A0E9PLG5"/>
<organism evidence="1">
    <name type="scientific">Anguilla anguilla</name>
    <name type="common">European freshwater eel</name>
    <name type="synonym">Muraena anguilla</name>
    <dbReference type="NCBI Taxonomy" id="7936"/>
    <lineage>
        <taxon>Eukaryota</taxon>
        <taxon>Metazoa</taxon>
        <taxon>Chordata</taxon>
        <taxon>Craniata</taxon>
        <taxon>Vertebrata</taxon>
        <taxon>Euteleostomi</taxon>
        <taxon>Actinopterygii</taxon>
        <taxon>Neopterygii</taxon>
        <taxon>Teleostei</taxon>
        <taxon>Anguilliformes</taxon>
        <taxon>Anguillidae</taxon>
        <taxon>Anguilla</taxon>
    </lineage>
</organism>
<reference evidence="1" key="1">
    <citation type="submission" date="2014-11" db="EMBL/GenBank/DDBJ databases">
        <authorList>
            <person name="Amaro Gonzalez C."/>
        </authorList>
    </citation>
    <scope>NUCLEOTIDE SEQUENCE</scope>
</reference>
<name>A0A0E9PLG5_ANGAN</name>
<evidence type="ECO:0000313" key="1">
    <source>
        <dbReference type="EMBL" id="JAH04683.1"/>
    </source>
</evidence>
<accession>A0A0E9PLG5</accession>
<protein>
    <submittedName>
        <fullName evidence="1">Uncharacterized protein</fullName>
    </submittedName>
</protein>
<proteinExistence type="predicted"/>
<dbReference type="EMBL" id="GBXM01103894">
    <property type="protein sequence ID" value="JAH04683.1"/>
    <property type="molecule type" value="Transcribed_RNA"/>
</dbReference>